<comment type="caution">
    <text evidence="2">The sequence shown here is derived from an EMBL/GenBank/DDBJ whole genome shotgun (WGS) entry which is preliminary data.</text>
</comment>
<protein>
    <submittedName>
        <fullName evidence="2">Uncharacterized protein</fullName>
    </submittedName>
</protein>
<keyword evidence="1" id="KW-0472">Membrane</keyword>
<keyword evidence="1" id="KW-1133">Transmembrane helix</keyword>
<organism evidence="2 3">
    <name type="scientific">Candidatus Daviesbacteria bacterium GW2011_GWA2_40_9</name>
    <dbReference type="NCBI Taxonomy" id="1618424"/>
    <lineage>
        <taxon>Bacteria</taxon>
        <taxon>Candidatus Daviesiibacteriota</taxon>
    </lineage>
</organism>
<dbReference type="AlphaFoldDB" id="A0A0G0WF40"/>
<dbReference type="Proteomes" id="UP000034601">
    <property type="component" value="Unassembled WGS sequence"/>
</dbReference>
<proteinExistence type="predicted"/>
<gene>
    <name evidence="2" type="ORF">UU29_C0008G0014</name>
</gene>
<evidence type="ECO:0000313" key="2">
    <source>
        <dbReference type="EMBL" id="KKR82905.1"/>
    </source>
</evidence>
<dbReference type="EMBL" id="LCAB01000008">
    <property type="protein sequence ID" value="KKR82905.1"/>
    <property type="molecule type" value="Genomic_DNA"/>
</dbReference>
<accession>A0A0G0WF40</accession>
<feature type="transmembrane region" description="Helical" evidence="1">
    <location>
        <begin position="14"/>
        <end position="36"/>
    </location>
</feature>
<keyword evidence="1" id="KW-0812">Transmembrane</keyword>
<name>A0A0G0WF40_9BACT</name>
<sequence>MKDISNSVNSQGGFFSNVLGILVIAVIAMIVAFNLGMRYEKLKPQKTNEPQNVKVTSQETPLKEDLEERCGKLPSEAYPKGETGWSDIQGPFWSSDCRYAISSLSIVGRGLGPNVSSEDTQKFVSSLPTGVYLYGDANKTLTKVYKNGTVEEWKNREDFTFNSEGKKYNYNVIDKKVTLNP</sequence>
<reference evidence="2 3" key="1">
    <citation type="journal article" date="2015" name="Nature">
        <title>rRNA introns, odd ribosomes, and small enigmatic genomes across a large radiation of phyla.</title>
        <authorList>
            <person name="Brown C.T."/>
            <person name="Hug L.A."/>
            <person name="Thomas B.C."/>
            <person name="Sharon I."/>
            <person name="Castelle C.J."/>
            <person name="Singh A."/>
            <person name="Wilkins M.J."/>
            <person name="Williams K.H."/>
            <person name="Banfield J.F."/>
        </authorList>
    </citation>
    <scope>NUCLEOTIDE SEQUENCE [LARGE SCALE GENOMIC DNA]</scope>
</reference>
<evidence type="ECO:0000256" key="1">
    <source>
        <dbReference type="SAM" id="Phobius"/>
    </source>
</evidence>
<evidence type="ECO:0000313" key="3">
    <source>
        <dbReference type="Proteomes" id="UP000034601"/>
    </source>
</evidence>